<protein>
    <submittedName>
        <fullName evidence="1">Uncharacterized protein</fullName>
    </submittedName>
</protein>
<comment type="caution">
    <text evidence="1">The sequence shown here is derived from an EMBL/GenBank/DDBJ whole genome shotgun (WGS) entry which is preliminary data.</text>
</comment>
<dbReference type="InterPro" id="IPR046598">
    <property type="entry name" value="DUF6657"/>
</dbReference>
<evidence type="ECO:0000313" key="1">
    <source>
        <dbReference type="EMBL" id="HDW51185.1"/>
    </source>
</evidence>
<sequence>MDKIKSAYEKALEKLRAMNLEEIDLTGVEFEPKGSAAAARFLNEKNFDLLGELNRYPEGVREYVKKGMEETLLQNIQLPADENTAETNRRAMEGLLALKKNKSALKQIFSELEYLFNYYTRALEHTYANLKESFAARLEQTQEALQRQLGVKVRVDVERHPAFLEEWLRVQGELNGQYESVLAEQKGKIRGIS</sequence>
<proteinExistence type="predicted"/>
<dbReference type="EMBL" id="DSMV01000022">
    <property type="protein sequence ID" value="HDW51185.1"/>
    <property type="molecule type" value="Genomic_DNA"/>
</dbReference>
<accession>A0A7C1F339</accession>
<reference evidence="1" key="1">
    <citation type="journal article" date="2020" name="mSystems">
        <title>Genome- and Community-Level Interaction Insights into Carbon Utilization and Element Cycling Functions of Hydrothermarchaeota in Hydrothermal Sediment.</title>
        <authorList>
            <person name="Zhou Z."/>
            <person name="Liu Y."/>
            <person name="Xu W."/>
            <person name="Pan J."/>
            <person name="Luo Z.H."/>
            <person name="Li M."/>
        </authorList>
    </citation>
    <scope>NUCLEOTIDE SEQUENCE [LARGE SCALE GENOMIC DNA]</scope>
    <source>
        <strain evidence="1">SpSt-301</strain>
    </source>
</reference>
<dbReference type="AlphaFoldDB" id="A0A7C1F339"/>
<name>A0A7C1F339_9THEO</name>
<gene>
    <name evidence="1" type="ORF">ENQ35_00295</name>
</gene>
<dbReference type="Pfam" id="PF20362">
    <property type="entry name" value="DUF6657"/>
    <property type="match status" value="1"/>
</dbReference>
<organism evidence="1">
    <name type="scientific">Ammonifex degensii</name>
    <dbReference type="NCBI Taxonomy" id="42838"/>
    <lineage>
        <taxon>Bacteria</taxon>
        <taxon>Bacillati</taxon>
        <taxon>Bacillota</taxon>
        <taxon>Clostridia</taxon>
        <taxon>Thermoanaerobacterales</taxon>
        <taxon>Thermoanaerobacteraceae</taxon>
        <taxon>Ammonifex</taxon>
    </lineage>
</organism>